<dbReference type="PROSITE" id="PS50943">
    <property type="entry name" value="HTH_CROC1"/>
    <property type="match status" value="1"/>
</dbReference>
<dbReference type="Gene3D" id="1.10.260.40">
    <property type="entry name" value="lambda repressor-like DNA-binding domains"/>
    <property type="match status" value="1"/>
</dbReference>
<evidence type="ECO:0000313" key="3">
    <source>
        <dbReference type="EMBL" id="SEC72855.1"/>
    </source>
</evidence>
<reference evidence="4" key="1">
    <citation type="submission" date="2016-10" db="EMBL/GenBank/DDBJ databases">
        <authorList>
            <person name="Varghese N."/>
            <person name="Submissions S."/>
        </authorList>
    </citation>
    <scope>NUCLEOTIDE SEQUENCE [LARGE SCALE GENOMIC DNA]</scope>
    <source>
        <strain evidence="4">DSM 9751</strain>
    </source>
</reference>
<proteinExistence type="predicted"/>
<dbReference type="AlphaFoldDB" id="A0A1H4UVW6"/>
<keyword evidence="4" id="KW-1185">Reference proteome</keyword>
<protein>
    <submittedName>
        <fullName evidence="3">DNA-binding transcriptional regulator, XRE-family HTH domain</fullName>
    </submittedName>
</protein>
<dbReference type="CDD" id="cd00093">
    <property type="entry name" value="HTH_XRE"/>
    <property type="match status" value="1"/>
</dbReference>
<dbReference type="InterPro" id="IPR001387">
    <property type="entry name" value="Cro/C1-type_HTH"/>
</dbReference>
<dbReference type="Proteomes" id="UP000198982">
    <property type="component" value="Unassembled WGS sequence"/>
</dbReference>
<accession>A0A1H4UVW6</accession>
<organism evidence="3 4">
    <name type="scientific">Pseudomonas saponiphila</name>
    <dbReference type="NCBI Taxonomy" id="556534"/>
    <lineage>
        <taxon>Bacteria</taxon>
        <taxon>Pseudomonadati</taxon>
        <taxon>Pseudomonadota</taxon>
        <taxon>Gammaproteobacteria</taxon>
        <taxon>Pseudomonadales</taxon>
        <taxon>Pseudomonadaceae</taxon>
        <taxon>Pseudomonas</taxon>
    </lineage>
</organism>
<dbReference type="SMART" id="SM00530">
    <property type="entry name" value="HTH_XRE"/>
    <property type="match status" value="1"/>
</dbReference>
<sequence>MNMTLEQRGALIDHIQQEMAAGRLPLGEAVKRLRTEVTGLHQSQFARMCRISLRTLIHIEHGDGNPTLKSLTAVFKPFGLQMGVVKVHKTSRARSLFDELESSEPSPGPSGLAAEPQPRLA</sequence>
<dbReference type="SUPFAM" id="SSF47413">
    <property type="entry name" value="lambda repressor-like DNA-binding domains"/>
    <property type="match status" value="1"/>
</dbReference>
<dbReference type="EMBL" id="FNTJ01000002">
    <property type="protein sequence ID" value="SEC72855.1"/>
    <property type="molecule type" value="Genomic_DNA"/>
</dbReference>
<evidence type="ECO:0000259" key="2">
    <source>
        <dbReference type="PROSITE" id="PS50943"/>
    </source>
</evidence>
<name>A0A1H4UVW6_9PSED</name>
<evidence type="ECO:0000313" key="4">
    <source>
        <dbReference type="Proteomes" id="UP000198982"/>
    </source>
</evidence>
<gene>
    <name evidence="3" type="ORF">SAMN05216178_4637</name>
</gene>
<dbReference type="Pfam" id="PF01381">
    <property type="entry name" value="HTH_3"/>
    <property type="match status" value="1"/>
</dbReference>
<feature type="compositionally biased region" description="Low complexity" evidence="1">
    <location>
        <begin position="103"/>
        <end position="112"/>
    </location>
</feature>
<keyword evidence="3" id="KW-0238">DNA-binding</keyword>
<feature type="domain" description="HTH cro/C1-type" evidence="2">
    <location>
        <begin position="30"/>
        <end position="85"/>
    </location>
</feature>
<dbReference type="InterPro" id="IPR010982">
    <property type="entry name" value="Lambda_DNA-bd_dom_sf"/>
</dbReference>
<feature type="region of interest" description="Disordered" evidence="1">
    <location>
        <begin position="96"/>
        <end position="121"/>
    </location>
</feature>
<dbReference type="GO" id="GO:0003677">
    <property type="term" value="F:DNA binding"/>
    <property type="evidence" value="ECO:0007669"/>
    <property type="project" value="UniProtKB-KW"/>
</dbReference>
<evidence type="ECO:0000256" key="1">
    <source>
        <dbReference type="SAM" id="MobiDB-lite"/>
    </source>
</evidence>